<evidence type="ECO:0000313" key="3">
    <source>
        <dbReference type="Proteomes" id="UP000307943"/>
    </source>
</evidence>
<keyword evidence="3" id="KW-1185">Reference proteome</keyword>
<protein>
    <submittedName>
        <fullName evidence="2">Amidase domain-containing protein</fullName>
    </submittedName>
</protein>
<sequence length="342" mass="39552">MFANWKSAVYEYAHRRNRLEIDGEAGELASMVRDDRFVRKLEGRLRRLQASRKARRAEPLRSETGLKIANADHADREAVVELEFRRSTEYGQLGQTFREERMERERVTVTKNGNQWIITGVEPVMGERRSVSAPVPPFSLAESEDEAAMDARLPSVPYLNYRVLPSVTVEPMHRHASYDRAKARRYAEKWWNGTNPQYMQFEVDCTNFVSQCLFAGGAPMNYTGKRESGWWYQGKDGSRELWSFSWAVAHSLQSYLSSSKGGLRSEQVDSPHRLAIGDVICYDWDGNGRFQHNTIVTGFDAVGMPLVSAHTTDSHARYWDYRDSYAWTPNTRYRFFHIADYF</sequence>
<dbReference type="Pfam" id="PF12671">
    <property type="entry name" value="Amidase_6"/>
    <property type="match status" value="1"/>
</dbReference>
<dbReference type="OrthoDB" id="9812429at2"/>
<dbReference type="PANTHER" id="PTHR40032:SF1">
    <property type="entry name" value="EXPORTED PROTEIN"/>
    <property type="match status" value="1"/>
</dbReference>
<dbReference type="AlphaFoldDB" id="A0A5C4SVP7"/>
<dbReference type="EMBL" id="VDCQ01000127">
    <property type="protein sequence ID" value="TNJ54263.1"/>
    <property type="molecule type" value="Genomic_DNA"/>
</dbReference>
<dbReference type="PANTHER" id="PTHR40032">
    <property type="entry name" value="EXPORTED PROTEIN-RELATED"/>
    <property type="match status" value="1"/>
</dbReference>
<dbReference type="RefSeq" id="WP_139607884.1">
    <property type="nucleotide sequence ID" value="NZ_VDCQ01000127.1"/>
</dbReference>
<organism evidence="2 3">
    <name type="scientific">Paenibacillus hemerocallicola</name>
    <dbReference type="NCBI Taxonomy" id="1172614"/>
    <lineage>
        <taxon>Bacteria</taxon>
        <taxon>Bacillati</taxon>
        <taxon>Bacillota</taxon>
        <taxon>Bacilli</taxon>
        <taxon>Bacillales</taxon>
        <taxon>Paenibacillaceae</taxon>
        <taxon>Paenibacillus</taxon>
    </lineage>
</organism>
<dbReference type="Proteomes" id="UP000307943">
    <property type="component" value="Unassembled WGS sequence"/>
</dbReference>
<evidence type="ECO:0000313" key="2">
    <source>
        <dbReference type="EMBL" id="TNJ54263.1"/>
    </source>
</evidence>
<dbReference type="InterPro" id="IPR024301">
    <property type="entry name" value="Amidase_6"/>
</dbReference>
<name>A0A5C4SVP7_9BACL</name>
<evidence type="ECO:0000259" key="1">
    <source>
        <dbReference type="Pfam" id="PF12671"/>
    </source>
</evidence>
<comment type="caution">
    <text evidence="2">The sequence shown here is derived from an EMBL/GenBank/DDBJ whole genome shotgun (WGS) entry which is preliminary data.</text>
</comment>
<gene>
    <name evidence="2" type="ORF">FE784_40000</name>
</gene>
<accession>A0A5C4SVP7</accession>
<proteinExistence type="predicted"/>
<reference evidence="2 3" key="1">
    <citation type="submission" date="2019-05" db="EMBL/GenBank/DDBJ databases">
        <title>We sequenced the genome of Paenibacillus hemerocallicola KCTC 33185 for further insight into its adaptation and study the phylogeny of Paenibacillus.</title>
        <authorList>
            <person name="Narsing Rao M.P."/>
        </authorList>
    </citation>
    <scope>NUCLEOTIDE SEQUENCE [LARGE SCALE GENOMIC DNA]</scope>
    <source>
        <strain evidence="2 3">KCTC 33185</strain>
    </source>
</reference>
<feature type="domain" description="Putative amidase" evidence="1">
    <location>
        <begin position="177"/>
        <end position="334"/>
    </location>
</feature>